<gene>
    <name evidence="11" type="ORF">LUZ61_005422</name>
</gene>
<dbReference type="Pfam" id="PF00097">
    <property type="entry name" value="zf-C3HC4"/>
    <property type="match status" value="1"/>
</dbReference>
<dbReference type="PANTHER" id="PTHR16079">
    <property type="entry name" value="UBIQUITIN LIGASE PROTEIN CHFR"/>
    <property type="match status" value="1"/>
</dbReference>
<evidence type="ECO:0000256" key="2">
    <source>
        <dbReference type="ARBA" id="ARBA00022679"/>
    </source>
</evidence>
<keyword evidence="12" id="KW-1185">Reference proteome</keyword>
<dbReference type="PANTHER" id="PTHR16079:SF4">
    <property type="entry name" value="E3 UBIQUITIN-PROTEIN LIGASE CHFR"/>
    <property type="match status" value="1"/>
</dbReference>
<dbReference type="Proteomes" id="UP001210211">
    <property type="component" value="Unassembled WGS sequence"/>
</dbReference>
<reference evidence="11 12" key="1">
    <citation type="journal article" date="2022" name="Cell">
        <title>Repeat-based holocentromeres influence genome architecture and karyotype evolution.</title>
        <authorList>
            <person name="Hofstatter P.G."/>
            <person name="Thangavel G."/>
            <person name="Lux T."/>
            <person name="Neumann P."/>
            <person name="Vondrak T."/>
            <person name="Novak P."/>
            <person name="Zhang M."/>
            <person name="Costa L."/>
            <person name="Castellani M."/>
            <person name="Scott A."/>
            <person name="Toegelov H."/>
            <person name="Fuchs J."/>
            <person name="Mata-Sucre Y."/>
            <person name="Dias Y."/>
            <person name="Vanzela A.L.L."/>
            <person name="Huettel B."/>
            <person name="Almeida C.C.S."/>
            <person name="Simkova H."/>
            <person name="Souza G."/>
            <person name="Pedrosa-Harand A."/>
            <person name="Macas J."/>
            <person name="Mayer K.F.X."/>
            <person name="Houben A."/>
            <person name="Marques A."/>
        </authorList>
    </citation>
    <scope>NUCLEOTIDE SEQUENCE [LARGE SCALE GENOMIC DNA]</scope>
    <source>
        <strain evidence="11">RhyTen1mFocal</strain>
    </source>
</reference>
<dbReference type="PROSITE" id="PS50089">
    <property type="entry name" value="ZF_RING_2"/>
    <property type="match status" value="1"/>
</dbReference>
<evidence type="ECO:0000256" key="3">
    <source>
        <dbReference type="ARBA" id="ARBA00022723"/>
    </source>
</evidence>
<dbReference type="GO" id="GO:0008270">
    <property type="term" value="F:zinc ion binding"/>
    <property type="evidence" value="ECO:0007669"/>
    <property type="project" value="UniProtKB-KW"/>
</dbReference>
<dbReference type="SUPFAM" id="SSF57850">
    <property type="entry name" value="RING/U-box"/>
    <property type="match status" value="1"/>
</dbReference>
<keyword evidence="2" id="KW-0808">Transferase</keyword>
<feature type="domain" description="RING-type" evidence="10">
    <location>
        <begin position="136"/>
        <end position="185"/>
    </location>
</feature>
<dbReference type="Gene3D" id="3.30.40.10">
    <property type="entry name" value="Zinc/RING finger domain, C3HC4 (zinc finger)"/>
    <property type="match status" value="1"/>
</dbReference>
<evidence type="ECO:0000256" key="9">
    <source>
        <dbReference type="PROSITE-ProRule" id="PRU00175"/>
    </source>
</evidence>
<organism evidence="11 12">
    <name type="scientific">Rhynchospora tenuis</name>
    <dbReference type="NCBI Taxonomy" id="198213"/>
    <lineage>
        <taxon>Eukaryota</taxon>
        <taxon>Viridiplantae</taxon>
        <taxon>Streptophyta</taxon>
        <taxon>Embryophyta</taxon>
        <taxon>Tracheophyta</taxon>
        <taxon>Spermatophyta</taxon>
        <taxon>Magnoliopsida</taxon>
        <taxon>Liliopsida</taxon>
        <taxon>Poales</taxon>
        <taxon>Cyperaceae</taxon>
        <taxon>Cyperoideae</taxon>
        <taxon>Rhynchosporeae</taxon>
        <taxon>Rhynchospora</taxon>
    </lineage>
</organism>
<name>A0AAD5ZPL6_9POAL</name>
<dbReference type="GO" id="GO:0006511">
    <property type="term" value="P:ubiquitin-dependent protein catabolic process"/>
    <property type="evidence" value="ECO:0007669"/>
    <property type="project" value="TreeGrafter"/>
</dbReference>
<evidence type="ECO:0000259" key="10">
    <source>
        <dbReference type="PROSITE" id="PS50089"/>
    </source>
</evidence>
<dbReference type="GO" id="GO:0016567">
    <property type="term" value="P:protein ubiquitination"/>
    <property type="evidence" value="ECO:0007669"/>
    <property type="project" value="TreeGrafter"/>
</dbReference>
<proteinExistence type="predicted"/>
<evidence type="ECO:0000313" key="11">
    <source>
        <dbReference type="EMBL" id="KAJ3701717.1"/>
    </source>
</evidence>
<evidence type="ECO:0000256" key="8">
    <source>
        <dbReference type="ARBA" id="ARBA00023306"/>
    </source>
</evidence>
<evidence type="ECO:0000256" key="6">
    <source>
        <dbReference type="ARBA" id="ARBA00022833"/>
    </source>
</evidence>
<comment type="caution">
    <text evidence="11">The sequence shown here is derived from an EMBL/GenBank/DDBJ whole genome shotgun (WGS) entry which is preliminary data.</text>
</comment>
<keyword evidence="4 9" id="KW-0863">Zinc-finger</keyword>
<dbReference type="Gene3D" id="3.30.40.140">
    <property type="match status" value="1"/>
</dbReference>
<dbReference type="Pfam" id="PF17979">
    <property type="entry name" value="zf-CRD"/>
    <property type="match status" value="1"/>
</dbReference>
<dbReference type="GO" id="GO:0005634">
    <property type="term" value="C:nucleus"/>
    <property type="evidence" value="ECO:0007669"/>
    <property type="project" value="UniProtKB-SubCell"/>
</dbReference>
<dbReference type="InterPro" id="IPR052256">
    <property type="entry name" value="E3_ubiquitin-ligase_CHFR"/>
</dbReference>
<keyword evidence="7" id="KW-0539">Nucleus</keyword>
<evidence type="ECO:0000256" key="5">
    <source>
        <dbReference type="ARBA" id="ARBA00022786"/>
    </source>
</evidence>
<evidence type="ECO:0000256" key="1">
    <source>
        <dbReference type="ARBA" id="ARBA00004123"/>
    </source>
</evidence>
<dbReference type="SMART" id="SM00184">
    <property type="entry name" value="RING"/>
    <property type="match status" value="1"/>
</dbReference>
<evidence type="ECO:0000256" key="7">
    <source>
        <dbReference type="ARBA" id="ARBA00023242"/>
    </source>
</evidence>
<evidence type="ECO:0000313" key="12">
    <source>
        <dbReference type="Proteomes" id="UP001210211"/>
    </source>
</evidence>
<comment type="subcellular location">
    <subcellularLocation>
        <location evidence="1">Nucleus</location>
    </subcellularLocation>
</comment>
<keyword evidence="5" id="KW-0833">Ubl conjugation pathway</keyword>
<dbReference type="InterPro" id="IPR013083">
    <property type="entry name" value="Znf_RING/FYVE/PHD"/>
</dbReference>
<keyword evidence="8" id="KW-0131">Cell cycle</keyword>
<dbReference type="InterPro" id="IPR040909">
    <property type="entry name" value="CHFR_Znf-CRD"/>
</dbReference>
<keyword evidence="3" id="KW-0479">Metal-binding</keyword>
<evidence type="ECO:0000256" key="4">
    <source>
        <dbReference type="ARBA" id="ARBA00022771"/>
    </source>
</evidence>
<dbReference type="GO" id="GO:0004842">
    <property type="term" value="F:ubiquitin-protein transferase activity"/>
    <property type="evidence" value="ECO:0007669"/>
    <property type="project" value="TreeGrafter"/>
</dbReference>
<accession>A0AAD5ZPL6</accession>
<keyword evidence="6" id="KW-0862">Zinc</keyword>
<protein>
    <recommendedName>
        <fullName evidence="10">RING-type domain-containing protein</fullName>
    </recommendedName>
</protein>
<sequence length="466" mass="52486">MDSGQCSRTDDHGDVVWAKLVPLDTYNPEVEIHSTDGIVCSRVANTLANKETWCEIVRSSEQEMAAQIRNLSSTGIIVNGKLVAPGAEAIEIENMAEIISGPEREEYLHYTFQMTLSPNHNIKNIKIELDVDDAKCSICLNVWHDVVTVAPCLHNFCNGCFSEWLRRNSNGSRDKPQNVPCPQCRAIVHSVGKNHFLQNIEKAILNSFSSLKHSDEEIALLNCYASVKSTLVLGRKKNPRKRPFIALNDESDNSDIPCPQCGTEMDGFRCNTGMAHLQCQECGGLMPSRPTINVPQHCTGCTKVFCGAYWHAQGLDSSQYNLICQPETLKPISERTISRVPSSVHENNSVERAITERCIQHSGRTLQAVISDWIAKFDNKEMDRSTLRLNNADTITSNTHLCNSCYDKFVEFLLYWYRVSLPASLLPRDVAERENCWYGYLCRTQHHNSDHADKRNHVCRPTRGNS</sequence>
<dbReference type="InterPro" id="IPR018957">
    <property type="entry name" value="Znf_C3HC4_RING-type"/>
</dbReference>
<dbReference type="EMBL" id="JAMRDG010000001">
    <property type="protein sequence ID" value="KAJ3701717.1"/>
    <property type="molecule type" value="Genomic_DNA"/>
</dbReference>
<dbReference type="AlphaFoldDB" id="A0AAD5ZPL6"/>
<dbReference type="InterPro" id="IPR001841">
    <property type="entry name" value="Znf_RING"/>
</dbReference>